<dbReference type="OrthoDB" id="3557612at2759"/>
<dbReference type="Proteomes" id="UP000700596">
    <property type="component" value="Unassembled WGS sequence"/>
</dbReference>
<feature type="transmembrane region" description="Helical" evidence="1">
    <location>
        <begin position="318"/>
        <end position="337"/>
    </location>
</feature>
<evidence type="ECO:0000256" key="1">
    <source>
        <dbReference type="SAM" id="Phobius"/>
    </source>
</evidence>
<comment type="caution">
    <text evidence="2">The sequence shown here is derived from an EMBL/GenBank/DDBJ whole genome shotgun (WGS) entry which is preliminary data.</text>
</comment>
<keyword evidence="3" id="KW-1185">Reference proteome</keyword>
<feature type="transmembrane region" description="Helical" evidence="1">
    <location>
        <begin position="293"/>
        <end position="312"/>
    </location>
</feature>
<reference evidence="2" key="1">
    <citation type="journal article" date="2021" name="Nat. Commun.">
        <title>Genetic determinants of endophytism in the Arabidopsis root mycobiome.</title>
        <authorList>
            <person name="Mesny F."/>
            <person name="Miyauchi S."/>
            <person name="Thiergart T."/>
            <person name="Pickel B."/>
            <person name="Atanasova L."/>
            <person name="Karlsson M."/>
            <person name="Huettel B."/>
            <person name="Barry K.W."/>
            <person name="Haridas S."/>
            <person name="Chen C."/>
            <person name="Bauer D."/>
            <person name="Andreopoulos W."/>
            <person name="Pangilinan J."/>
            <person name="LaButti K."/>
            <person name="Riley R."/>
            <person name="Lipzen A."/>
            <person name="Clum A."/>
            <person name="Drula E."/>
            <person name="Henrissat B."/>
            <person name="Kohler A."/>
            <person name="Grigoriev I.V."/>
            <person name="Martin F.M."/>
            <person name="Hacquard S."/>
        </authorList>
    </citation>
    <scope>NUCLEOTIDE SEQUENCE</scope>
    <source>
        <strain evidence="2">MPI-CAGE-CH-0243</strain>
    </source>
</reference>
<keyword evidence="1" id="KW-0472">Membrane</keyword>
<name>A0A9P9DRE5_9PLEO</name>
<dbReference type="EMBL" id="JAGMWT010000008">
    <property type="protein sequence ID" value="KAH7123657.1"/>
    <property type="molecule type" value="Genomic_DNA"/>
</dbReference>
<sequence length="339" mass="38655">MTILEMASLRRLDDVERQATINTAATMPIIEPTPTTSDVPLVPNLVHGFGLQSPPREGQFCFICLRTEKLGQFAVEVPCFRRFVGDQSGSIESRVYESDTAIYQRMNDFCYKHLGKWKRWIPYYGIVDVHEVNFQFLGASDRKGSFPVHIYPVDLDRAREEAKEGLKFGPDDEYQDYCREGYHCKKCSYASNMSYNRGGNHICFKDLYEIGQEWIKKLDVLYLLRDCARQPWIANGLRTLDGMAQGSCIVDTSSVKIPGLDNCYLDNGKLRGLEFVFGWQIDRIRHGLPLNITWIWISVLIVWICAIAFGGFGGDWNLGMAFGQLLAASLTLLFLYAKH</sequence>
<dbReference type="AlphaFoldDB" id="A0A9P9DRE5"/>
<keyword evidence="1" id="KW-0812">Transmembrane</keyword>
<evidence type="ECO:0000313" key="2">
    <source>
        <dbReference type="EMBL" id="KAH7123657.1"/>
    </source>
</evidence>
<keyword evidence="1" id="KW-1133">Transmembrane helix</keyword>
<proteinExistence type="predicted"/>
<organism evidence="2 3">
    <name type="scientific">Dendryphion nanum</name>
    <dbReference type="NCBI Taxonomy" id="256645"/>
    <lineage>
        <taxon>Eukaryota</taxon>
        <taxon>Fungi</taxon>
        <taxon>Dikarya</taxon>
        <taxon>Ascomycota</taxon>
        <taxon>Pezizomycotina</taxon>
        <taxon>Dothideomycetes</taxon>
        <taxon>Pleosporomycetidae</taxon>
        <taxon>Pleosporales</taxon>
        <taxon>Torulaceae</taxon>
        <taxon>Dendryphion</taxon>
    </lineage>
</organism>
<evidence type="ECO:0000313" key="3">
    <source>
        <dbReference type="Proteomes" id="UP000700596"/>
    </source>
</evidence>
<gene>
    <name evidence="2" type="ORF">B0J11DRAFT_615215</name>
</gene>
<protein>
    <submittedName>
        <fullName evidence="2">Uncharacterized protein</fullName>
    </submittedName>
</protein>
<accession>A0A9P9DRE5</accession>